<evidence type="ECO:0000259" key="11">
    <source>
        <dbReference type="Pfam" id="PF02882"/>
    </source>
</evidence>
<evidence type="ECO:0000256" key="8">
    <source>
        <dbReference type="ARBA" id="ARBA00023268"/>
    </source>
</evidence>
<keyword evidence="9" id="KW-0028">Amino-acid biosynthesis</keyword>
<keyword evidence="7 9" id="KW-0486">Methionine biosynthesis</keyword>
<dbReference type="SUPFAM" id="SSF51735">
    <property type="entry name" value="NAD(P)-binding Rossmann-fold domains"/>
    <property type="match status" value="1"/>
</dbReference>
<comment type="subunit">
    <text evidence="9">Homodimer.</text>
</comment>
<gene>
    <name evidence="9" type="primary">folD</name>
    <name evidence="12" type="ORF">COU46_00460</name>
</gene>
<dbReference type="PANTHER" id="PTHR48099:SF5">
    <property type="entry name" value="C-1-TETRAHYDROFOLATE SYNTHASE, CYTOPLASMIC"/>
    <property type="match status" value="1"/>
</dbReference>
<reference evidence="13" key="1">
    <citation type="submission" date="2017-09" db="EMBL/GenBank/DDBJ databases">
        <title>Depth-based differentiation of microbial function through sediment-hosted aquifers and enrichment of novel symbionts in the deep terrestrial subsurface.</title>
        <authorList>
            <person name="Probst A.J."/>
            <person name="Ladd B."/>
            <person name="Jarett J.K."/>
            <person name="Geller-Mcgrath D.E."/>
            <person name="Sieber C.M.K."/>
            <person name="Emerson J.B."/>
            <person name="Anantharaman K."/>
            <person name="Thomas B.C."/>
            <person name="Malmstrom R."/>
            <person name="Stieglmeier M."/>
            <person name="Klingl A."/>
            <person name="Woyke T."/>
            <person name="Ryan C.M."/>
            <person name="Banfield J.F."/>
        </authorList>
    </citation>
    <scope>NUCLEOTIDE SEQUENCE [LARGE SCALE GENOMIC DNA]</scope>
</reference>
<accession>A0A2H0TI48</accession>
<comment type="caution">
    <text evidence="9">Lacks conserved residue(s) required for the propagation of feature annotation.</text>
</comment>
<keyword evidence="2 9" id="KW-0554">One-carbon metabolism</keyword>
<evidence type="ECO:0000313" key="13">
    <source>
        <dbReference type="Proteomes" id="UP000229383"/>
    </source>
</evidence>
<dbReference type="PRINTS" id="PR00085">
    <property type="entry name" value="THFDHDRGNASE"/>
</dbReference>
<evidence type="ECO:0000256" key="7">
    <source>
        <dbReference type="ARBA" id="ARBA00023167"/>
    </source>
</evidence>
<keyword evidence="3 9" id="KW-0658">Purine biosynthesis</keyword>
<dbReference type="EC" id="3.5.4.9" evidence="9"/>
<dbReference type="UniPathway" id="UPA00193"/>
<dbReference type="InterPro" id="IPR036291">
    <property type="entry name" value="NAD(P)-bd_dom_sf"/>
</dbReference>
<organism evidence="12 13">
    <name type="scientific">Candidatus Niyogibacteria bacterium CG10_big_fil_rev_8_21_14_0_10_42_19</name>
    <dbReference type="NCBI Taxonomy" id="1974725"/>
    <lineage>
        <taxon>Bacteria</taxon>
        <taxon>Candidatus Niyogiibacteriota</taxon>
    </lineage>
</organism>
<dbReference type="InterPro" id="IPR000672">
    <property type="entry name" value="THF_DH/CycHdrlase"/>
</dbReference>
<dbReference type="InterPro" id="IPR020630">
    <property type="entry name" value="THF_DH/CycHdrlase_cat_dom"/>
</dbReference>
<comment type="pathway">
    <text evidence="1 9">One-carbon metabolism; tetrahydrofolate interconversion.</text>
</comment>
<evidence type="ECO:0000256" key="6">
    <source>
        <dbReference type="ARBA" id="ARBA00023002"/>
    </source>
</evidence>
<dbReference type="GO" id="GO:0004477">
    <property type="term" value="F:methenyltetrahydrofolate cyclohydrolase activity"/>
    <property type="evidence" value="ECO:0007669"/>
    <property type="project" value="UniProtKB-UniRule"/>
</dbReference>
<evidence type="ECO:0000259" key="10">
    <source>
        <dbReference type="Pfam" id="PF00763"/>
    </source>
</evidence>
<evidence type="ECO:0000256" key="2">
    <source>
        <dbReference type="ARBA" id="ARBA00022563"/>
    </source>
</evidence>
<dbReference type="GO" id="GO:0009086">
    <property type="term" value="P:methionine biosynthetic process"/>
    <property type="evidence" value="ECO:0007669"/>
    <property type="project" value="UniProtKB-KW"/>
</dbReference>
<keyword evidence="9" id="KW-0368">Histidine biosynthesis</keyword>
<feature type="domain" description="Tetrahydrofolate dehydrogenase/cyclohydrolase catalytic" evidence="10">
    <location>
        <begin position="4"/>
        <end position="115"/>
    </location>
</feature>
<comment type="catalytic activity">
    <reaction evidence="9">
        <text>(6R)-5,10-methylene-5,6,7,8-tetrahydrofolate + NADP(+) = (6R)-5,10-methenyltetrahydrofolate + NADPH</text>
        <dbReference type="Rhea" id="RHEA:22812"/>
        <dbReference type="ChEBI" id="CHEBI:15636"/>
        <dbReference type="ChEBI" id="CHEBI:57455"/>
        <dbReference type="ChEBI" id="CHEBI:57783"/>
        <dbReference type="ChEBI" id="CHEBI:58349"/>
        <dbReference type="EC" id="1.5.1.5"/>
    </reaction>
</comment>
<dbReference type="PANTHER" id="PTHR48099">
    <property type="entry name" value="C-1-TETRAHYDROFOLATE SYNTHASE, CYTOPLASMIC-RELATED"/>
    <property type="match status" value="1"/>
</dbReference>
<dbReference type="Gene3D" id="3.40.50.720">
    <property type="entry name" value="NAD(P)-binding Rossmann-like Domain"/>
    <property type="match status" value="1"/>
</dbReference>
<evidence type="ECO:0000256" key="5">
    <source>
        <dbReference type="ARBA" id="ARBA00022857"/>
    </source>
</evidence>
<evidence type="ECO:0000256" key="9">
    <source>
        <dbReference type="HAMAP-Rule" id="MF_01576"/>
    </source>
</evidence>
<dbReference type="GO" id="GO:0006164">
    <property type="term" value="P:purine nucleotide biosynthetic process"/>
    <property type="evidence" value="ECO:0007669"/>
    <property type="project" value="UniProtKB-KW"/>
</dbReference>
<dbReference type="Proteomes" id="UP000229383">
    <property type="component" value="Unassembled WGS sequence"/>
</dbReference>
<comment type="function">
    <text evidence="9">Catalyzes the oxidation of 5,10-methylenetetrahydrofolate to 5,10-methenyltetrahydrofolate and then the hydrolysis of 5,10-methenyltetrahydrofolate to 10-formyltetrahydrofolate.</text>
</comment>
<proteinExistence type="inferred from homology"/>
<keyword evidence="5 9" id="KW-0521">NADP</keyword>
<dbReference type="InterPro" id="IPR046346">
    <property type="entry name" value="Aminoacid_DH-like_N_sf"/>
</dbReference>
<dbReference type="GO" id="GO:0004488">
    <property type="term" value="F:methylenetetrahydrofolate dehydrogenase (NADP+) activity"/>
    <property type="evidence" value="ECO:0007669"/>
    <property type="project" value="UniProtKB-UniRule"/>
</dbReference>
<name>A0A2H0TI48_9BACT</name>
<dbReference type="Pfam" id="PF00763">
    <property type="entry name" value="THF_DHG_CYH"/>
    <property type="match status" value="1"/>
</dbReference>
<keyword evidence="6 9" id="KW-0560">Oxidoreductase</keyword>
<dbReference type="InterPro" id="IPR020631">
    <property type="entry name" value="THF_DH/CycHdrlase_NAD-bd_dom"/>
</dbReference>
<dbReference type="EMBL" id="PFCN01000007">
    <property type="protein sequence ID" value="PIR70634.1"/>
    <property type="molecule type" value="Genomic_DNA"/>
</dbReference>
<feature type="domain" description="Tetrahydrofolate dehydrogenase/cyclohydrolase NAD(P)-binding" evidence="11">
    <location>
        <begin position="136"/>
        <end position="274"/>
    </location>
</feature>
<comment type="similarity">
    <text evidence="9">Belongs to the tetrahydrofolate dehydrogenase/cyclohydrolase family.</text>
</comment>
<dbReference type="EC" id="1.5.1.5" evidence="9"/>
<dbReference type="Gene3D" id="3.40.50.10860">
    <property type="entry name" value="Leucine Dehydrogenase, chain A, domain 1"/>
    <property type="match status" value="1"/>
</dbReference>
<comment type="caution">
    <text evidence="12">The sequence shown here is derived from an EMBL/GenBank/DDBJ whole genome shotgun (WGS) entry which is preliminary data.</text>
</comment>
<keyword evidence="8 9" id="KW-0511">Multifunctional enzyme</keyword>
<evidence type="ECO:0000256" key="4">
    <source>
        <dbReference type="ARBA" id="ARBA00022801"/>
    </source>
</evidence>
<protein>
    <recommendedName>
        <fullName evidence="9">Bifunctional protein FolD</fullName>
    </recommendedName>
    <domain>
        <recommendedName>
            <fullName evidence="9">Methylenetetrahydrofolate dehydrogenase</fullName>
            <ecNumber evidence="9">1.5.1.5</ecNumber>
        </recommendedName>
    </domain>
    <domain>
        <recommendedName>
            <fullName evidence="9">Methenyltetrahydrofolate cyclohydrolase</fullName>
            <ecNumber evidence="9">3.5.4.9</ecNumber>
        </recommendedName>
    </domain>
</protein>
<dbReference type="GO" id="GO:0005829">
    <property type="term" value="C:cytosol"/>
    <property type="evidence" value="ECO:0007669"/>
    <property type="project" value="TreeGrafter"/>
</dbReference>
<dbReference type="AlphaFoldDB" id="A0A2H0TI48"/>
<comment type="catalytic activity">
    <reaction evidence="9">
        <text>(6R)-5,10-methenyltetrahydrofolate + H2O = (6R)-10-formyltetrahydrofolate + H(+)</text>
        <dbReference type="Rhea" id="RHEA:23700"/>
        <dbReference type="ChEBI" id="CHEBI:15377"/>
        <dbReference type="ChEBI" id="CHEBI:15378"/>
        <dbReference type="ChEBI" id="CHEBI:57455"/>
        <dbReference type="ChEBI" id="CHEBI:195366"/>
        <dbReference type="EC" id="3.5.4.9"/>
    </reaction>
</comment>
<sequence length="276" mass="29826">MTILDGKKIAQDLMEELRVKVERSSKKPKLAIIRVGADGATDSFLKIKKQTGEKIGIEVRIFAFADDITTNNLRKRIADIVNENKNTAVIIQLPLPGHINTQYILNSVTPDKDADMLSARALGNFITGKSLIFPPVAGAVKKILDKYNIEYRSKNILIVGAGRLVGRGVFLWLSKEDVGFSVVTKNTADLSSYVRNADILISGAGHPHLITGDMIKEGAVVIDAGLSELNGKTVGDVDFESASSKASYITPIPGGVGPLVVAMLFNNVVILQEQEK</sequence>
<dbReference type="CDD" id="cd01080">
    <property type="entry name" value="NAD_bind_m-THF_DH_Cyclohyd"/>
    <property type="match status" value="1"/>
</dbReference>
<keyword evidence="4 9" id="KW-0378">Hydrolase</keyword>
<evidence type="ECO:0000256" key="1">
    <source>
        <dbReference type="ARBA" id="ARBA00004777"/>
    </source>
</evidence>
<dbReference type="HAMAP" id="MF_01576">
    <property type="entry name" value="THF_DHG_CYH"/>
    <property type="match status" value="1"/>
</dbReference>
<dbReference type="Pfam" id="PF02882">
    <property type="entry name" value="THF_DHG_CYH_C"/>
    <property type="match status" value="1"/>
</dbReference>
<evidence type="ECO:0000313" key="12">
    <source>
        <dbReference type="EMBL" id="PIR70634.1"/>
    </source>
</evidence>
<dbReference type="GO" id="GO:0035999">
    <property type="term" value="P:tetrahydrofolate interconversion"/>
    <property type="evidence" value="ECO:0007669"/>
    <property type="project" value="UniProtKB-UniRule"/>
</dbReference>
<dbReference type="SUPFAM" id="SSF53223">
    <property type="entry name" value="Aminoacid dehydrogenase-like, N-terminal domain"/>
    <property type="match status" value="1"/>
</dbReference>
<dbReference type="GO" id="GO:0000105">
    <property type="term" value="P:L-histidine biosynthetic process"/>
    <property type="evidence" value="ECO:0007669"/>
    <property type="project" value="UniProtKB-KW"/>
</dbReference>
<feature type="binding site" evidence="9">
    <location>
        <begin position="160"/>
        <end position="162"/>
    </location>
    <ligand>
        <name>NADP(+)</name>
        <dbReference type="ChEBI" id="CHEBI:58349"/>
    </ligand>
</feature>
<evidence type="ECO:0000256" key="3">
    <source>
        <dbReference type="ARBA" id="ARBA00022755"/>
    </source>
</evidence>